<gene>
    <name evidence="4" type="ORF">HK413_09180</name>
</gene>
<comment type="caution">
    <text evidence="4">The sequence shown here is derived from an EMBL/GenBank/DDBJ whole genome shotgun (WGS) entry which is preliminary data.</text>
</comment>
<dbReference type="Proteomes" id="UP000566071">
    <property type="component" value="Unassembled WGS sequence"/>
</dbReference>
<sequence length="56" mass="6583">MIFYKSPFILQTLWGNDSFFNARSLDVFITKLREHLSVDQSVQIINVRGIGYKLVY</sequence>
<proteinExistence type="predicted"/>
<evidence type="ECO:0000313" key="4">
    <source>
        <dbReference type="EMBL" id="NNU34275.1"/>
    </source>
</evidence>
<organism evidence="4 5">
    <name type="scientific">Mucilaginibacter humi</name>
    <dbReference type="NCBI Taxonomy" id="2732510"/>
    <lineage>
        <taxon>Bacteria</taxon>
        <taxon>Pseudomonadati</taxon>
        <taxon>Bacteroidota</taxon>
        <taxon>Sphingobacteriia</taxon>
        <taxon>Sphingobacteriales</taxon>
        <taxon>Sphingobacteriaceae</taxon>
        <taxon>Mucilaginibacter</taxon>
    </lineage>
</organism>
<evidence type="ECO:0000259" key="3">
    <source>
        <dbReference type="PROSITE" id="PS51755"/>
    </source>
</evidence>
<dbReference type="RefSeq" id="WP_175269958.1">
    <property type="nucleotide sequence ID" value="NZ_JABFCR010000038.1"/>
</dbReference>
<keyword evidence="5" id="KW-1185">Reference proteome</keyword>
<keyword evidence="1 2" id="KW-0238">DNA-binding</keyword>
<dbReference type="InterPro" id="IPR036388">
    <property type="entry name" value="WH-like_DNA-bd_sf"/>
</dbReference>
<dbReference type="InterPro" id="IPR001867">
    <property type="entry name" value="OmpR/PhoB-type_DNA-bd"/>
</dbReference>
<evidence type="ECO:0000256" key="2">
    <source>
        <dbReference type="PROSITE-ProRule" id="PRU01091"/>
    </source>
</evidence>
<feature type="DNA-binding region" description="OmpR/PhoB-type" evidence="2">
    <location>
        <begin position="1"/>
        <end position="56"/>
    </location>
</feature>
<protein>
    <submittedName>
        <fullName evidence="4">Winged helix-turn-helix domain-containing protein</fullName>
    </submittedName>
</protein>
<dbReference type="PROSITE" id="PS51755">
    <property type="entry name" value="OMPR_PHOB"/>
    <property type="match status" value="1"/>
</dbReference>
<evidence type="ECO:0000313" key="5">
    <source>
        <dbReference type="Proteomes" id="UP000566071"/>
    </source>
</evidence>
<dbReference type="Gene3D" id="1.10.10.10">
    <property type="entry name" value="Winged helix-like DNA-binding domain superfamily/Winged helix DNA-binding domain"/>
    <property type="match status" value="1"/>
</dbReference>
<feature type="domain" description="OmpR/PhoB-type" evidence="3">
    <location>
        <begin position="1"/>
        <end position="56"/>
    </location>
</feature>
<dbReference type="SUPFAM" id="SSF46894">
    <property type="entry name" value="C-terminal effector domain of the bipartite response regulators"/>
    <property type="match status" value="1"/>
</dbReference>
<dbReference type="InterPro" id="IPR016032">
    <property type="entry name" value="Sig_transdc_resp-reg_C-effctor"/>
</dbReference>
<reference evidence="4 5" key="1">
    <citation type="submission" date="2020-05" db="EMBL/GenBank/DDBJ databases">
        <authorList>
            <person name="Khan S.A."/>
            <person name="Jeon C.O."/>
            <person name="Chun B.H."/>
        </authorList>
    </citation>
    <scope>NUCLEOTIDE SEQUENCE [LARGE SCALE GENOMIC DNA]</scope>
    <source>
        <strain evidence="4 5">S1162</strain>
    </source>
</reference>
<name>A0ABX1W6Y7_9SPHI</name>
<accession>A0ABX1W6Y7</accession>
<dbReference type="Pfam" id="PF00486">
    <property type="entry name" value="Trans_reg_C"/>
    <property type="match status" value="1"/>
</dbReference>
<evidence type="ECO:0000256" key="1">
    <source>
        <dbReference type="ARBA" id="ARBA00023125"/>
    </source>
</evidence>
<dbReference type="EMBL" id="JABFCR010000038">
    <property type="protein sequence ID" value="NNU34275.1"/>
    <property type="molecule type" value="Genomic_DNA"/>
</dbReference>